<evidence type="ECO:0000313" key="1">
    <source>
        <dbReference type="EMBL" id="KAA9331490.1"/>
    </source>
</evidence>
<accession>A0A7L5A0Y4</accession>
<reference evidence="1 2" key="1">
    <citation type="submission" date="2019-09" db="EMBL/GenBank/DDBJ databases">
        <title>Genome sequence of Hymenobacter sp. M3.</title>
        <authorList>
            <person name="Srinivasan S."/>
        </authorList>
    </citation>
    <scope>NUCLEOTIDE SEQUENCE [LARGE SCALE GENOMIC DNA]</scope>
    <source>
        <strain evidence="1 2">M3</strain>
    </source>
</reference>
<evidence type="ECO:0000313" key="2">
    <source>
        <dbReference type="Proteomes" id="UP000326380"/>
    </source>
</evidence>
<organism evidence="1 2">
    <name type="scientific">Hymenobacter busanensis</name>
    <dbReference type="NCBI Taxonomy" id="2607656"/>
    <lineage>
        <taxon>Bacteria</taxon>
        <taxon>Pseudomonadati</taxon>
        <taxon>Bacteroidota</taxon>
        <taxon>Cytophagia</taxon>
        <taxon>Cytophagales</taxon>
        <taxon>Hymenobacteraceae</taxon>
        <taxon>Hymenobacter</taxon>
    </lineage>
</organism>
<dbReference type="EMBL" id="VTWU01000005">
    <property type="protein sequence ID" value="KAA9331490.1"/>
    <property type="molecule type" value="Genomic_DNA"/>
</dbReference>
<name>A0A7L5A0Y4_9BACT</name>
<keyword evidence="2" id="KW-1185">Reference proteome</keyword>
<protein>
    <submittedName>
        <fullName evidence="1">Uncharacterized protein</fullName>
    </submittedName>
</protein>
<comment type="caution">
    <text evidence="1">The sequence shown here is derived from an EMBL/GenBank/DDBJ whole genome shotgun (WGS) entry which is preliminary data.</text>
</comment>
<dbReference type="Proteomes" id="UP000326380">
    <property type="component" value="Unassembled WGS sequence"/>
</dbReference>
<dbReference type="AlphaFoldDB" id="A0A7L5A0Y4"/>
<sequence>MKTLFHSLRLLLPAAALLALVSCSSTSNISMKVPDQLSTATALPVTGKQGFKQTREFGPFATTNVRSGWLSTSGWSAPVGRNWLPVAAWYDQSRAKRKFSFTLQPQAGAPWHVQGAYYSWSQDLTLAPNANSSVGLTLNQEDVYSSIIQGPGHQHTWQLVIESQSRLGEGKQFARGTLSNGDSLLQVRPISQMLRRDGRTMNMPFGVPVGYEFVRPNGSVVGAVELFGRGRVWLSPRISPELQAPVAAAMASMLLRQD</sequence>
<proteinExistence type="predicted"/>
<gene>
    <name evidence="1" type="ORF">F0P96_14710</name>
</gene>
<dbReference type="PROSITE" id="PS51257">
    <property type="entry name" value="PROKAR_LIPOPROTEIN"/>
    <property type="match status" value="1"/>
</dbReference>
<dbReference type="RefSeq" id="WP_151079668.1">
    <property type="nucleotide sequence ID" value="NZ_CP047647.1"/>
</dbReference>